<reference evidence="8 9" key="1">
    <citation type="submission" date="2020-07" db="EMBL/GenBank/DDBJ databases">
        <title>Sequencing the genomes of 1000 actinobacteria strains.</title>
        <authorList>
            <person name="Klenk H.-P."/>
        </authorList>
    </citation>
    <scope>NUCLEOTIDE SEQUENCE [LARGE SCALE GENOMIC DNA]</scope>
    <source>
        <strain evidence="8 9">DSM 45772</strain>
    </source>
</reference>
<comment type="function">
    <text evidence="1 6">Exhibits S-adenosyl-L-methionine-dependent methyltransferase activity.</text>
</comment>
<comment type="similarity">
    <text evidence="2 6">Belongs to the UPF0677 family.</text>
</comment>
<dbReference type="PANTHER" id="PTHR43619:SF2">
    <property type="entry name" value="S-ADENOSYL-L-METHIONINE-DEPENDENT METHYLTRANSFERASES SUPERFAMILY PROTEIN"/>
    <property type="match status" value="1"/>
</dbReference>
<comment type="caution">
    <text evidence="8">The sequence shown here is derived from an EMBL/GenBank/DDBJ whole genome shotgun (WGS) entry which is preliminary data.</text>
</comment>
<dbReference type="InterPro" id="IPR029063">
    <property type="entry name" value="SAM-dependent_MTases_sf"/>
</dbReference>
<feature type="region of interest" description="Disordered" evidence="7">
    <location>
        <begin position="49"/>
        <end position="69"/>
    </location>
</feature>
<proteinExistence type="inferred from homology"/>
<dbReference type="InterPro" id="IPR007213">
    <property type="entry name" value="Ppm1/Ppm2/Tcmp"/>
</dbReference>
<dbReference type="GO" id="GO:0008168">
    <property type="term" value="F:methyltransferase activity"/>
    <property type="evidence" value="ECO:0007669"/>
    <property type="project" value="UniProtKB-UniRule"/>
</dbReference>
<name>A0A7Y9DWM5_9PSEU</name>
<dbReference type="EMBL" id="JACCBN010000001">
    <property type="protein sequence ID" value="NYD36898.1"/>
    <property type="molecule type" value="Genomic_DNA"/>
</dbReference>
<evidence type="ECO:0000256" key="6">
    <source>
        <dbReference type="RuleBase" id="RU362030"/>
    </source>
</evidence>
<evidence type="ECO:0000256" key="5">
    <source>
        <dbReference type="ARBA" id="ARBA00022691"/>
    </source>
</evidence>
<dbReference type="SUPFAM" id="SSF53335">
    <property type="entry name" value="S-adenosyl-L-methionine-dependent methyltransferases"/>
    <property type="match status" value="1"/>
</dbReference>
<dbReference type="PANTHER" id="PTHR43619">
    <property type="entry name" value="S-ADENOSYL-L-METHIONINE-DEPENDENT METHYLTRANSFERASE YKTD-RELATED"/>
    <property type="match status" value="1"/>
</dbReference>
<dbReference type="AlphaFoldDB" id="A0A7Y9DWM5"/>
<dbReference type="Pfam" id="PF04072">
    <property type="entry name" value="LCM"/>
    <property type="match status" value="1"/>
</dbReference>
<dbReference type="EC" id="2.1.1.-" evidence="6"/>
<evidence type="ECO:0000256" key="7">
    <source>
        <dbReference type="SAM" id="MobiDB-lite"/>
    </source>
</evidence>
<dbReference type="RefSeq" id="WP_179794514.1">
    <property type="nucleotide sequence ID" value="NZ_BAABHP010000021.1"/>
</dbReference>
<organism evidence="8 9">
    <name type="scientific">Actinomycetospora corticicola</name>
    <dbReference type="NCBI Taxonomy" id="663602"/>
    <lineage>
        <taxon>Bacteria</taxon>
        <taxon>Bacillati</taxon>
        <taxon>Actinomycetota</taxon>
        <taxon>Actinomycetes</taxon>
        <taxon>Pseudonocardiales</taxon>
        <taxon>Pseudonocardiaceae</taxon>
        <taxon>Actinomycetospora</taxon>
    </lineage>
</organism>
<evidence type="ECO:0000256" key="1">
    <source>
        <dbReference type="ARBA" id="ARBA00003907"/>
    </source>
</evidence>
<gene>
    <name evidence="8" type="ORF">BJ983_003000</name>
</gene>
<evidence type="ECO:0000313" key="8">
    <source>
        <dbReference type="EMBL" id="NYD36898.1"/>
    </source>
</evidence>
<keyword evidence="3 6" id="KW-0489">Methyltransferase</keyword>
<dbReference type="NCBIfam" id="TIGR00027">
    <property type="entry name" value="mthyl_TIGR00027"/>
    <property type="match status" value="1"/>
</dbReference>
<evidence type="ECO:0000256" key="4">
    <source>
        <dbReference type="ARBA" id="ARBA00022679"/>
    </source>
</evidence>
<protein>
    <recommendedName>
        <fullName evidence="6">S-adenosyl-L-methionine-dependent methyltransferase</fullName>
        <ecNumber evidence="6">2.1.1.-</ecNumber>
    </recommendedName>
</protein>
<dbReference type="InterPro" id="IPR011610">
    <property type="entry name" value="SAM_mthyl_Trfase_ML2640-like"/>
</dbReference>
<evidence type="ECO:0000256" key="2">
    <source>
        <dbReference type="ARBA" id="ARBA00008138"/>
    </source>
</evidence>
<evidence type="ECO:0000256" key="3">
    <source>
        <dbReference type="ARBA" id="ARBA00022603"/>
    </source>
</evidence>
<keyword evidence="5 6" id="KW-0949">S-adenosyl-L-methionine</keyword>
<dbReference type="Gene3D" id="3.40.50.150">
    <property type="entry name" value="Vaccinia Virus protein VP39"/>
    <property type="match status" value="1"/>
</dbReference>
<keyword evidence="4 8" id="KW-0808">Transferase</keyword>
<dbReference type="GO" id="GO:0032259">
    <property type="term" value="P:methylation"/>
    <property type="evidence" value="ECO:0007669"/>
    <property type="project" value="UniProtKB-KW"/>
</dbReference>
<keyword evidence="9" id="KW-1185">Reference proteome</keyword>
<sequence length="300" mass="33055">MRTANDRWDIVSSVGWTALMVAAGRAVESHRPDPLVDDPYAELFVQRADTAQPVPTRPDQPWPDPERVDGETTPVDEFWSLMTTYQGLRSRFFDRALLDAGVDQVVLLAAGLDARAYRLDWPAGTTVFEVDQEQVLAFKDEVLTAAGAQERCRRVPVPVDLRDDWVGALRSAGFDPGRPSAFLAEGLLPFLPADAEADLLRVVGTVTAPGSTFVVENFASAFAQLQQDPALPRFGRPFGVEMTGLVDLGEQRPHPADELRRDGWDARVTRTLDVAAQWGRPLPTMSTGTTLDNDFVVARR</sequence>
<accession>A0A7Y9DWM5</accession>
<evidence type="ECO:0000313" key="9">
    <source>
        <dbReference type="Proteomes" id="UP000535890"/>
    </source>
</evidence>
<dbReference type="Proteomes" id="UP000535890">
    <property type="component" value="Unassembled WGS sequence"/>
</dbReference>